<evidence type="ECO:0000256" key="1">
    <source>
        <dbReference type="SAM" id="Phobius"/>
    </source>
</evidence>
<dbReference type="Proteomes" id="UP001063698">
    <property type="component" value="Chromosome"/>
</dbReference>
<proteinExistence type="predicted"/>
<dbReference type="EMBL" id="CP006868">
    <property type="protein sequence ID" value="UXD22745.1"/>
    <property type="molecule type" value="Genomic_DNA"/>
</dbReference>
<keyword evidence="3" id="KW-1185">Reference proteome</keyword>
<evidence type="ECO:0000313" key="3">
    <source>
        <dbReference type="Proteomes" id="UP001063698"/>
    </source>
</evidence>
<keyword evidence="1" id="KW-0812">Transmembrane</keyword>
<evidence type="ECO:0000313" key="2">
    <source>
        <dbReference type="EMBL" id="UXD22745.1"/>
    </source>
</evidence>
<dbReference type="KEGG" id="ipc:IPA_07880"/>
<name>A0A977KD74_9CREN</name>
<sequence length="93" mass="10005">MLLVAWILAFLLPPLAIFALPDKCVPNKGEAAVVAFILMLIFFPLAWLYVFPKVSTCETMLSAQQATTKVVIPQGTEKGQEGKVIVINVGSSG</sequence>
<gene>
    <name evidence="2" type="ORF">IPA_07880</name>
</gene>
<feature type="transmembrane region" description="Helical" evidence="1">
    <location>
        <begin position="31"/>
        <end position="51"/>
    </location>
</feature>
<organism evidence="2 3">
    <name type="scientific">Ignicoccus pacificus DSM 13166</name>
    <dbReference type="NCBI Taxonomy" id="940294"/>
    <lineage>
        <taxon>Archaea</taxon>
        <taxon>Thermoproteota</taxon>
        <taxon>Thermoprotei</taxon>
        <taxon>Desulfurococcales</taxon>
        <taxon>Desulfurococcaceae</taxon>
        <taxon>Ignicoccus</taxon>
    </lineage>
</organism>
<protein>
    <submittedName>
        <fullName evidence="2">Uncharacterized protein</fullName>
    </submittedName>
</protein>
<accession>A0A977KD74</accession>
<dbReference type="AlphaFoldDB" id="A0A977KD74"/>
<keyword evidence="1" id="KW-0472">Membrane</keyword>
<reference evidence="2" key="1">
    <citation type="submission" date="2013-11" db="EMBL/GenBank/DDBJ databases">
        <title>Comparative genomics of Ignicoccus.</title>
        <authorList>
            <person name="Podar M."/>
        </authorList>
    </citation>
    <scope>NUCLEOTIDE SEQUENCE</scope>
    <source>
        <strain evidence="2">DSM 13166</strain>
    </source>
</reference>
<keyword evidence="1" id="KW-1133">Transmembrane helix</keyword>